<dbReference type="AlphaFoldDB" id="X1E8H4"/>
<reference evidence="1" key="1">
    <citation type="journal article" date="2014" name="Front. Microbiol.">
        <title>High frequency of phylogenetically diverse reductive dehalogenase-homologous genes in deep subseafloor sedimentary metagenomes.</title>
        <authorList>
            <person name="Kawai M."/>
            <person name="Futagami T."/>
            <person name="Toyoda A."/>
            <person name="Takaki Y."/>
            <person name="Nishi S."/>
            <person name="Hori S."/>
            <person name="Arai W."/>
            <person name="Tsubouchi T."/>
            <person name="Morono Y."/>
            <person name="Uchiyama I."/>
            <person name="Ito T."/>
            <person name="Fujiyama A."/>
            <person name="Inagaki F."/>
            <person name="Takami H."/>
        </authorList>
    </citation>
    <scope>NUCLEOTIDE SEQUENCE</scope>
    <source>
        <strain evidence="1">Expedition CK06-06</strain>
    </source>
</reference>
<dbReference type="EMBL" id="BARU01001139">
    <property type="protein sequence ID" value="GAH29576.1"/>
    <property type="molecule type" value="Genomic_DNA"/>
</dbReference>
<sequence length="72" mass="8128">MKPYIDLTHLIEEGMPAWKGATSGDQGTHDTWERQLHPLVDPVNYLGKHLDSPLHFSGALSSESENSIWKKE</sequence>
<name>X1E8H4_9ZZZZ</name>
<protein>
    <submittedName>
        <fullName evidence="1">Uncharacterized protein</fullName>
    </submittedName>
</protein>
<accession>X1E8H4</accession>
<proteinExistence type="predicted"/>
<dbReference type="GO" id="GO:0019441">
    <property type="term" value="P:L-tryptophan catabolic process to kynurenine"/>
    <property type="evidence" value="ECO:0007669"/>
    <property type="project" value="InterPro"/>
</dbReference>
<dbReference type="SUPFAM" id="SSF102198">
    <property type="entry name" value="Putative cyclase"/>
    <property type="match status" value="1"/>
</dbReference>
<organism evidence="1">
    <name type="scientific">marine sediment metagenome</name>
    <dbReference type="NCBI Taxonomy" id="412755"/>
    <lineage>
        <taxon>unclassified sequences</taxon>
        <taxon>metagenomes</taxon>
        <taxon>ecological metagenomes</taxon>
    </lineage>
</organism>
<dbReference type="GO" id="GO:0004061">
    <property type="term" value="F:arylformamidase activity"/>
    <property type="evidence" value="ECO:0007669"/>
    <property type="project" value="InterPro"/>
</dbReference>
<comment type="caution">
    <text evidence="1">The sequence shown here is derived from an EMBL/GenBank/DDBJ whole genome shotgun (WGS) entry which is preliminary data.</text>
</comment>
<dbReference type="InterPro" id="IPR037175">
    <property type="entry name" value="KFase_sf"/>
</dbReference>
<evidence type="ECO:0000313" key="1">
    <source>
        <dbReference type="EMBL" id="GAH29576.1"/>
    </source>
</evidence>
<gene>
    <name evidence="1" type="ORF">S03H2_03159</name>
</gene>